<evidence type="ECO:0000313" key="2">
    <source>
        <dbReference type="Proteomes" id="UP000182915"/>
    </source>
</evidence>
<sequence length="86" mass="9222">MSWLLVGLIPGLLMVATFGLQRLEAGLQRDTVSATDVAKFLEQAGAGHQVTGPRSAPIRVSALPTQPYTHAGVNTEFQPTRHADRV</sequence>
<gene>
    <name evidence="1" type="ORF">SAMN04489835_1916</name>
</gene>
<dbReference type="AlphaFoldDB" id="A0A1H6JDI5"/>
<protein>
    <submittedName>
        <fullName evidence="1">Uncharacterized protein</fullName>
    </submittedName>
</protein>
<accession>A0A1H6JDI5</accession>
<evidence type="ECO:0000313" key="1">
    <source>
        <dbReference type="EMBL" id="SEH60337.1"/>
    </source>
</evidence>
<name>A0A1H6JDI5_MYCRU</name>
<reference evidence="2" key="1">
    <citation type="submission" date="2016-10" db="EMBL/GenBank/DDBJ databases">
        <authorList>
            <person name="Varghese N."/>
            <person name="Submissions S."/>
        </authorList>
    </citation>
    <scope>NUCLEOTIDE SEQUENCE [LARGE SCALE GENOMIC DNA]</scope>
    <source>
        <strain evidence="2">DSM 45405</strain>
    </source>
</reference>
<keyword evidence="2" id="KW-1185">Reference proteome</keyword>
<dbReference type="OrthoDB" id="4750196at2"/>
<organism evidence="1 2">
    <name type="scientific">Mycolicibacterium rutilum</name>
    <name type="common">Mycobacterium rutilum</name>
    <dbReference type="NCBI Taxonomy" id="370526"/>
    <lineage>
        <taxon>Bacteria</taxon>
        <taxon>Bacillati</taxon>
        <taxon>Actinomycetota</taxon>
        <taxon>Actinomycetes</taxon>
        <taxon>Mycobacteriales</taxon>
        <taxon>Mycobacteriaceae</taxon>
        <taxon>Mycolicibacterium</taxon>
    </lineage>
</organism>
<proteinExistence type="predicted"/>
<dbReference type="EMBL" id="LT629971">
    <property type="protein sequence ID" value="SEH60337.1"/>
    <property type="molecule type" value="Genomic_DNA"/>
</dbReference>
<dbReference type="Proteomes" id="UP000182915">
    <property type="component" value="Chromosome I"/>
</dbReference>
<dbReference type="STRING" id="370526.SAMN04489835_1916"/>